<dbReference type="EMBL" id="JACKXE010000001">
    <property type="protein sequence ID" value="MBB6627492.1"/>
    <property type="molecule type" value="Genomic_DNA"/>
</dbReference>
<gene>
    <name evidence="1" type="ORF">H5V45_09170</name>
</gene>
<sequence>MTTVENITASVAEATHEARDWGIMRHDAVDEQFSADIKEIREAELAAERNASTLRIF</sequence>
<dbReference type="RefSeq" id="WP_185252645.1">
    <property type="nucleotide sequence ID" value="NZ_JACKXE010000001.1"/>
</dbReference>
<keyword evidence="2" id="KW-1185">Reference proteome</keyword>
<evidence type="ECO:0000313" key="2">
    <source>
        <dbReference type="Proteomes" id="UP000523955"/>
    </source>
</evidence>
<organism evidence="1 2">
    <name type="scientific">Nocardioides luti</name>
    <dbReference type="NCBI Taxonomy" id="2761101"/>
    <lineage>
        <taxon>Bacteria</taxon>
        <taxon>Bacillati</taxon>
        <taxon>Actinomycetota</taxon>
        <taxon>Actinomycetes</taxon>
        <taxon>Propionibacteriales</taxon>
        <taxon>Nocardioidaceae</taxon>
        <taxon>Nocardioides</taxon>
    </lineage>
</organism>
<proteinExistence type="predicted"/>
<protein>
    <submittedName>
        <fullName evidence="1">Uncharacterized protein</fullName>
    </submittedName>
</protein>
<comment type="caution">
    <text evidence="1">The sequence shown here is derived from an EMBL/GenBank/DDBJ whole genome shotgun (WGS) entry which is preliminary data.</text>
</comment>
<reference evidence="1 2" key="1">
    <citation type="submission" date="2020-08" db="EMBL/GenBank/DDBJ databases">
        <authorList>
            <person name="Seo M.-J."/>
        </authorList>
    </citation>
    <scope>NUCLEOTIDE SEQUENCE [LARGE SCALE GENOMIC DNA]</scope>
    <source>
        <strain evidence="1 2">KIGAM211</strain>
    </source>
</reference>
<name>A0A7X0VB12_9ACTN</name>
<evidence type="ECO:0000313" key="1">
    <source>
        <dbReference type="EMBL" id="MBB6627492.1"/>
    </source>
</evidence>
<dbReference type="Proteomes" id="UP000523955">
    <property type="component" value="Unassembled WGS sequence"/>
</dbReference>
<dbReference type="AlphaFoldDB" id="A0A7X0VB12"/>
<accession>A0A7X0VB12</accession>